<dbReference type="Proteomes" id="UP000076842">
    <property type="component" value="Unassembled WGS sequence"/>
</dbReference>
<sequence length="267" mass="29023">MVTQQVNHKSRISFRGAAVPPLVRGAGGACSLQGPSQLPVASAPRDFPPSLRILAEAYYYSLAPCPRQHKPLCAQRGGGPGGLRGAGPGTCPAGAYTVPRASPARLLPCTCYSLWARGTGGGCDMLVYDRDSLSLSGLCSVGIFYIVVHERADFPPPCARIRCLLRAGSLSDAYRIARSHPRRLDQSLRRCHRFSRTGTYRTCQRHQGLPLSTFVTCGTLACAYQWHRRHDIINDVLPERGAAAPLARDDLALAEAGMRRYRNKGHD</sequence>
<accession>A0A165F4I4</accession>
<gene>
    <name evidence="1" type="ORF">CALCODRAFT_324795</name>
</gene>
<organism evidence="1 2">
    <name type="scientific">Calocera cornea HHB12733</name>
    <dbReference type="NCBI Taxonomy" id="1353952"/>
    <lineage>
        <taxon>Eukaryota</taxon>
        <taxon>Fungi</taxon>
        <taxon>Dikarya</taxon>
        <taxon>Basidiomycota</taxon>
        <taxon>Agaricomycotina</taxon>
        <taxon>Dacrymycetes</taxon>
        <taxon>Dacrymycetales</taxon>
        <taxon>Dacrymycetaceae</taxon>
        <taxon>Calocera</taxon>
    </lineage>
</organism>
<protein>
    <submittedName>
        <fullName evidence="1">Uncharacterized protein</fullName>
    </submittedName>
</protein>
<dbReference type="EMBL" id="KV423982">
    <property type="protein sequence ID" value="KZT56171.1"/>
    <property type="molecule type" value="Genomic_DNA"/>
</dbReference>
<name>A0A165F4I4_9BASI</name>
<dbReference type="AlphaFoldDB" id="A0A165F4I4"/>
<proteinExistence type="predicted"/>
<evidence type="ECO:0000313" key="1">
    <source>
        <dbReference type="EMBL" id="KZT56171.1"/>
    </source>
</evidence>
<evidence type="ECO:0000313" key="2">
    <source>
        <dbReference type="Proteomes" id="UP000076842"/>
    </source>
</evidence>
<reference evidence="1 2" key="1">
    <citation type="journal article" date="2016" name="Mol. Biol. Evol.">
        <title>Comparative Genomics of Early-Diverging Mushroom-Forming Fungi Provides Insights into the Origins of Lignocellulose Decay Capabilities.</title>
        <authorList>
            <person name="Nagy L.G."/>
            <person name="Riley R."/>
            <person name="Tritt A."/>
            <person name="Adam C."/>
            <person name="Daum C."/>
            <person name="Floudas D."/>
            <person name="Sun H."/>
            <person name="Yadav J.S."/>
            <person name="Pangilinan J."/>
            <person name="Larsson K.H."/>
            <person name="Matsuura K."/>
            <person name="Barry K."/>
            <person name="Labutti K."/>
            <person name="Kuo R."/>
            <person name="Ohm R.A."/>
            <person name="Bhattacharya S.S."/>
            <person name="Shirouzu T."/>
            <person name="Yoshinaga Y."/>
            <person name="Martin F.M."/>
            <person name="Grigoriev I.V."/>
            <person name="Hibbett D.S."/>
        </authorList>
    </citation>
    <scope>NUCLEOTIDE SEQUENCE [LARGE SCALE GENOMIC DNA]</scope>
    <source>
        <strain evidence="1 2">HHB12733</strain>
    </source>
</reference>
<keyword evidence="2" id="KW-1185">Reference proteome</keyword>
<dbReference type="InParanoid" id="A0A165F4I4"/>